<gene>
    <name evidence="2" type="ORF">Metus_0662</name>
</gene>
<keyword evidence="1" id="KW-1133">Transmembrane helix</keyword>
<dbReference type="EMBL" id="RXGA01000002">
    <property type="protein sequence ID" value="RWX73883.1"/>
    <property type="molecule type" value="Genomic_DNA"/>
</dbReference>
<sequence length="263" mass="28502">MPLKRKRSAIKPQTPVKRPSRGPLLLMAVIAIMAVAAASAYLLMPKNPVQPPLYVGIVDQFYSKSPEFTDRAVALLSKHNVSYGLHTDSDVNVSLYRNLPSYGYNLIVLRVHAGINQGIGGAVFLFTAEPFSQYRYVYEVNTSQLAPGMISLEGPEGMLFTVGPQFVKRSMQGDFNGATLVLSSCYGLNNTVLADALRQKGALHVIAWDGLVSLDQTDRAILELLSNIVEGGLSPGEALAALDDGAKKDPYYGSTLKIYPPVK</sequence>
<reference evidence="2 3" key="1">
    <citation type="submission" date="2018-12" db="EMBL/GenBank/DDBJ databases">
        <title>The complete genome of the methanogenic archaea of the candidate phylum Verstraetearchaeota, obtained from the metagenome of underground thermal water.</title>
        <authorList>
            <person name="Kadnikov V.V."/>
            <person name="Mardanov A.V."/>
            <person name="Beletsky A.V."/>
            <person name="Karnachuk O.V."/>
            <person name="Ravin N.V."/>
        </authorList>
    </citation>
    <scope>NUCLEOTIDE SEQUENCE [LARGE SCALE GENOMIC DNA]</scope>
    <source>
        <strain evidence="2">Ch88</strain>
    </source>
</reference>
<feature type="transmembrane region" description="Helical" evidence="1">
    <location>
        <begin position="21"/>
        <end position="44"/>
    </location>
</feature>
<evidence type="ECO:0000256" key="1">
    <source>
        <dbReference type="SAM" id="Phobius"/>
    </source>
</evidence>
<keyword evidence="1" id="KW-0472">Membrane</keyword>
<name>A0A444L8G5_METS7</name>
<keyword evidence="1" id="KW-0812">Transmembrane</keyword>
<evidence type="ECO:0000313" key="2">
    <source>
        <dbReference type="EMBL" id="RWX73883.1"/>
    </source>
</evidence>
<accession>A0A444L8G5</accession>
<dbReference type="Proteomes" id="UP000288215">
    <property type="component" value="Unassembled WGS sequence"/>
</dbReference>
<comment type="caution">
    <text evidence="2">The sequence shown here is derived from an EMBL/GenBank/DDBJ whole genome shotgun (WGS) entry which is preliminary data.</text>
</comment>
<evidence type="ECO:0000313" key="3">
    <source>
        <dbReference type="Proteomes" id="UP000288215"/>
    </source>
</evidence>
<proteinExistence type="predicted"/>
<protein>
    <submittedName>
        <fullName evidence="2">Uncharacterized protein</fullName>
    </submittedName>
</protein>
<dbReference type="AlphaFoldDB" id="A0A444L8G5"/>
<organism evidence="2 3">
    <name type="scientific">Methanosuratincola subterraneus</name>
    <dbReference type="NCBI Taxonomy" id="2593994"/>
    <lineage>
        <taxon>Archaea</taxon>
        <taxon>Thermoproteota</taxon>
        <taxon>Methanosuratincolia</taxon>
        <taxon>Candidatus Methanomethylicales</taxon>
        <taxon>Candidatus Methanomethylicaceae</taxon>
        <taxon>Candidatus Methanosuratincola (ex Vanwonterghem et al. 2016)</taxon>
    </lineage>
</organism>